<evidence type="ECO:0000259" key="9">
    <source>
        <dbReference type="Pfam" id="PF13886"/>
    </source>
</evidence>
<evidence type="ECO:0000256" key="7">
    <source>
        <dbReference type="SAM" id="Phobius"/>
    </source>
</evidence>
<keyword evidence="2 7" id="KW-0812">Transmembrane</keyword>
<feature type="coiled-coil region" evidence="5">
    <location>
        <begin position="344"/>
        <end position="377"/>
    </location>
</feature>
<evidence type="ECO:0000256" key="4">
    <source>
        <dbReference type="ARBA" id="ARBA00023136"/>
    </source>
</evidence>
<feature type="region of interest" description="Disordered" evidence="6">
    <location>
        <begin position="1088"/>
        <end position="1119"/>
    </location>
</feature>
<evidence type="ECO:0000313" key="10">
    <source>
        <dbReference type="EMBL" id="PMD66534.1"/>
    </source>
</evidence>
<feature type="compositionally biased region" description="Polar residues" evidence="6">
    <location>
        <begin position="835"/>
        <end position="852"/>
    </location>
</feature>
<evidence type="ECO:0000256" key="8">
    <source>
        <dbReference type="SAM" id="SignalP"/>
    </source>
</evidence>
<organism evidence="10 11">
    <name type="scientific">Hyaloscypha bicolor E</name>
    <dbReference type="NCBI Taxonomy" id="1095630"/>
    <lineage>
        <taxon>Eukaryota</taxon>
        <taxon>Fungi</taxon>
        <taxon>Dikarya</taxon>
        <taxon>Ascomycota</taxon>
        <taxon>Pezizomycotina</taxon>
        <taxon>Leotiomycetes</taxon>
        <taxon>Helotiales</taxon>
        <taxon>Hyaloscyphaceae</taxon>
        <taxon>Hyaloscypha</taxon>
        <taxon>Hyaloscypha bicolor</taxon>
    </lineage>
</organism>
<keyword evidence="4 7" id="KW-0472">Membrane</keyword>
<sequence length="1145" mass="124420">MVSAMRSKILVLLLLCFCINLSVANRWAVHLHGRDTQPTTTNADASSTPSQTGGTNGGKEGGETTTANATATLNSTSNSVSATQTGAAITAITSNINGPAPTANLNFSGFNSTATPNALPLQPEITPGLSVAGILLMLSGVAYTLVGIKNKWLHIYFSAAYLASLAVTVLILYVMNPPVNNAIQGAYVVAIAMTGLILGGAAIVFTEMTEGLGCLLGGFCFSMWLLVLKPGGLLTSTSGKSIFIAAFTLAAFSTSFTRYTRPYGLIIFVSFGGATATVLGIDCFSRAGLKEYWAYLWDLNSNLFPLGATSYPLTRGIRVEIAAMVIIFLAGILSQSKLWKLIKERREQRAAERLQDERNLEREEENVGKRIEEATAADRSQWEAAYGSKDAVKATPRDSGVGDMDSQKKGAMSEVTSIRRSGDEEIEMSEIPSPTLVNGPGLVMMNNGQHGGPVTVRVAREVEPPLELDENGNPIERPAKRNSQISARGETIEEEQIWVVGADGEARLKRRPSKRNSKRRSNPIPTKSPDVVALPFKVPEGEVVEDDRSSIATFADEEQAGQKRLSKRLSQVLMRKLSHRSQRNSKQFSIGEGQSTEDLVIPRAIEEDRRSSLAATMDGLSDDEDMRSVRSSRLHVPENRESTGPSEESTAPNFAAKQPGPTPMSNPTATLAVANAGKKSRPISTATVATAILEQEAAGQKPEAAEAKTGEALVQNFLTLSMDPKPETAVEKQSSEEEKDEPAPSVVAHVESKPASLSKDRLPPQLSRVVMSYRTNEWAKHLSNADAPEVDELKLEEYPTERPETVQEVAAPVNVEELQQTAENAMPLPAPVSRTVSQLSNHAPARSNSVQSKYPFPEQPSSFQNQDIHSQNPSIQSLPSLLSQQALGRSLGYRSSSSPAIPQQIVESPIEENFPPTTPNPSSSKFSPATVPYGSTSTLIGRRDTMLRGKYSYYSNPSAPSSTPELLSQNPYLQFPAQYNSGPTSHNGSDAGSIYNHSTPIPDDDNISLSARRNLIRQSSLQQLSSPMAPQYQQGPIPFDSHQPRRQSGIPAPSAREQQLASWRASVQHDLQSGIVPKNTIERQRSALWQERQAEDQRKALEERMRNQRDSAFDERMRRGDMLDAHREALRKMQAKANRASQAQS</sequence>
<feature type="signal peptide" evidence="8">
    <location>
        <begin position="1"/>
        <end position="24"/>
    </location>
</feature>
<keyword evidence="3 7" id="KW-1133">Transmembrane helix</keyword>
<feature type="region of interest" description="Disordered" evidence="6">
    <location>
        <begin position="387"/>
        <end position="422"/>
    </location>
</feature>
<keyword evidence="11" id="KW-1185">Reference proteome</keyword>
<accession>A0A2J6TU31</accession>
<feature type="transmembrane region" description="Helical" evidence="7">
    <location>
        <begin position="153"/>
        <end position="174"/>
    </location>
</feature>
<dbReference type="EMBL" id="KZ613743">
    <property type="protein sequence ID" value="PMD66534.1"/>
    <property type="molecule type" value="Genomic_DNA"/>
</dbReference>
<evidence type="ECO:0000256" key="5">
    <source>
        <dbReference type="SAM" id="Coils"/>
    </source>
</evidence>
<feature type="transmembrane region" description="Helical" evidence="7">
    <location>
        <begin position="125"/>
        <end position="146"/>
    </location>
</feature>
<feature type="transmembrane region" description="Helical" evidence="7">
    <location>
        <begin position="238"/>
        <end position="256"/>
    </location>
</feature>
<dbReference type="PANTHER" id="PTHR39469">
    <property type="entry name" value="CHROMOSOME 1, WHOLE GENOME SHOTGUN SEQUENCE"/>
    <property type="match status" value="1"/>
</dbReference>
<evidence type="ECO:0000256" key="6">
    <source>
        <dbReference type="SAM" id="MobiDB-lite"/>
    </source>
</evidence>
<feature type="compositionally biased region" description="Polar residues" evidence="6">
    <location>
        <begin position="642"/>
        <end position="652"/>
    </location>
</feature>
<feature type="region of interest" description="Disordered" evidence="6">
    <location>
        <begin position="720"/>
        <end position="760"/>
    </location>
</feature>
<feature type="domain" description="TM7S3/TM198-like" evidence="9">
    <location>
        <begin position="133"/>
        <end position="335"/>
    </location>
</feature>
<feature type="compositionally biased region" description="Basic residues" evidence="6">
    <location>
        <begin position="508"/>
        <end position="521"/>
    </location>
</feature>
<feature type="transmembrane region" description="Helical" evidence="7">
    <location>
        <begin position="263"/>
        <end position="281"/>
    </location>
</feature>
<feature type="transmembrane region" description="Helical" evidence="7">
    <location>
        <begin position="212"/>
        <end position="232"/>
    </location>
</feature>
<feature type="region of interest" description="Disordered" evidence="6">
    <location>
        <begin position="975"/>
        <end position="1007"/>
    </location>
</feature>
<keyword evidence="8" id="KW-0732">Signal</keyword>
<dbReference type="OrthoDB" id="102260at2759"/>
<gene>
    <name evidence="10" type="ORF">K444DRAFT_624037</name>
</gene>
<dbReference type="InParanoid" id="A0A2J6TU31"/>
<dbReference type="RefSeq" id="XP_024743438.1">
    <property type="nucleotide sequence ID" value="XM_024882350.1"/>
</dbReference>
<reference evidence="10 11" key="1">
    <citation type="submission" date="2016-04" db="EMBL/GenBank/DDBJ databases">
        <title>A degradative enzymes factory behind the ericoid mycorrhizal symbiosis.</title>
        <authorList>
            <consortium name="DOE Joint Genome Institute"/>
            <person name="Martino E."/>
            <person name="Morin E."/>
            <person name="Grelet G."/>
            <person name="Kuo A."/>
            <person name="Kohler A."/>
            <person name="Daghino S."/>
            <person name="Barry K."/>
            <person name="Choi C."/>
            <person name="Cichocki N."/>
            <person name="Clum A."/>
            <person name="Copeland A."/>
            <person name="Hainaut M."/>
            <person name="Haridas S."/>
            <person name="Labutti K."/>
            <person name="Lindquist E."/>
            <person name="Lipzen A."/>
            <person name="Khouja H.-R."/>
            <person name="Murat C."/>
            <person name="Ohm R."/>
            <person name="Olson A."/>
            <person name="Spatafora J."/>
            <person name="Veneault-Fourrey C."/>
            <person name="Henrissat B."/>
            <person name="Grigoriev I."/>
            <person name="Martin F."/>
            <person name="Perotto S."/>
        </authorList>
    </citation>
    <scope>NUCLEOTIDE SEQUENCE [LARGE SCALE GENOMIC DNA]</scope>
    <source>
        <strain evidence="10 11">E</strain>
    </source>
</reference>
<evidence type="ECO:0000256" key="2">
    <source>
        <dbReference type="ARBA" id="ARBA00022692"/>
    </source>
</evidence>
<feature type="region of interest" description="Disordered" evidence="6">
    <location>
        <begin position="835"/>
        <end position="874"/>
    </location>
</feature>
<dbReference type="AlphaFoldDB" id="A0A2J6TU31"/>
<feature type="compositionally biased region" description="Polar residues" evidence="6">
    <location>
        <begin position="859"/>
        <end position="869"/>
    </location>
</feature>
<feature type="compositionally biased region" description="Basic and acidic residues" evidence="6">
    <location>
        <begin position="1092"/>
        <end position="1119"/>
    </location>
</feature>
<dbReference type="PANTHER" id="PTHR39469:SF1">
    <property type="entry name" value="DUF4203 DOMAIN-CONTAINING PROTEIN"/>
    <property type="match status" value="1"/>
</dbReference>
<feature type="compositionally biased region" description="Polar residues" evidence="6">
    <location>
        <begin position="975"/>
        <end position="999"/>
    </location>
</feature>
<dbReference type="InterPro" id="IPR025256">
    <property type="entry name" value="TM7S3/TM198-like_dom"/>
</dbReference>
<feature type="region of interest" description="Disordered" evidence="6">
    <location>
        <begin position="576"/>
        <end position="681"/>
    </location>
</feature>
<feature type="region of interest" description="Disordered" evidence="6">
    <location>
        <begin position="910"/>
        <end position="942"/>
    </location>
</feature>
<feature type="transmembrane region" description="Helical" evidence="7">
    <location>
        <begin position="186"/>
        <end position="205"/>
    </location>
</feature>
<dbReference type="Proteomes" id="UP000235371">
    <property type="component" value="Unassembled WGS sequence"/>
</dbReference>
<feature type="region of interest" description="Disordered" evidence="6">
    <location>
        <begin position="507"/>
        <end position="533"/>
    </location>
</feature>
<evidence type="ECO:0000313" key="11">
    <source>
        <dbReference type="Proteomes" id="UP000235371"/>
    </source>
</evidence>
<keyword evidence="5" id="KW-0175">Coiled coil</keyword>
<dbReference type="STRING" id="1095630.A0A2J6TU31"/>
<evidence type="ECO:0000256" key="3">
    <source>
        <dbReference type="ARBA" id="ARBA00022989"/>
    </source>
</evidence>
<dbReference type="GeneID" id="36590427"/>
<dbReference type="Pfam" id="PF13886">
    <property type="entry name" value="TM7S3_TM198"/>
    <property type="match status" value="1"/>
</dbReference>
<feature type="region of interest" description="Disordered" evidence="6">
    <location>
        <begin position="467"/>
        <end position="487"/>
    </location>
</feature>
<feature type="compositionally biased region" description="Polar residues" evidence="6">
    <location>
        <begin position="36"/>
        <end position="51"/>
    </location>
</feature>
<proteinExistence type="predicted"/>
<feature type="compositionally biased region" description="Basic and acidic residues" evidence="6">
    <location>
        <begin position="724"/>
        <end position="736"/>
    </location>
</feature>
<protein>
    <recommendedName>
        <fullName evidence="9">TM7S3/TM198-like domain-containing protein</fullName>
    </recommendedName>
</protein>
<dbReference type="GO" id="GO:0016020">
    <property type="term" value="C:membrane"/>
    <property type="evidence" value="ECO:0007669"/>
    <property type="project" value="UniProtKB-SubCell"/>
</dbReference>
<feature type="chain" id="PRO_5014344881" description="TM7S3/TM198-like domain-containing protein" evidence="8">
    <location>
        <begin position="25"/>
        <end position="1145"/>
    </location>
</feature>
<comment type="subcellular location">
    <subcellularLocation>
        <location evidence="1">Membrane</location>
        <topology evidence="1">Multi-pass membrane protein</topology>
    </subcellularLocation>
</comment>
<feature type="compositionally biased region" description="Polar residues" evidence="6">
    <location>
        <begin position="584"/>
        <end position="597"/>
    </location>
</feature>
<name>A0A2J6TU31_9HELO</name>
<feature type="region of interest" description="Disordered" evidence="6">
    <location>
        <begin position="1022"/>
        <end position="1059"/>
    </location>
</feature>
<evidence type="ECO:0000256" key="1">
    <source>
        <dbReference type="ARBA" id="ARBA00004141"/>
    </source>
</evidence>
<feature type="region of interest" description="Disordered" evidence="6">
    <location>
        <begin position="35"/>
        <end position="66"/>
    </location>
</feature>